<dbReference type="AlphaFoldDB" id="A0A5E4QVS7"/>
<feature type="chain" id="PRO_5022906764" evidence="1">
    <location>
        <begin position="17"/>
        <end position="101"/>
    </location>
</feature>
<accession>A0A5E4QVS7</accession>
<name>A0A5E4QVS7_9NEOP</name>
<keyword evidence="1" id="KW-0732">Signal</keyword>
<keyword evidence="3" id="KW-1185">Reference proteome</keyword>
<evidence type="ECO:0000313" key="2">
    <source>
        <dbReference type="EMBL" id="VVD01319.1"/>
    </source>
</evidence>
<sequence length="101" mass="10042">MIGKIFFIATLAVAASKPSIAPAALVAPGSLVTSAAIVAAPAPIVTASSSQYIARNFNEAYPVISAPYLAPAARLIAPSPYVAAAAPISYYSPSAPLVALG</sequence>
<organism evidence="2 3">
    <name type="scientific">Leptidea sinapis</name>
    <dbReference type="NCBI Taxonomy" id="189913"/>
    <lineage>
        <taxon>Eukaryota</taxon>
        <taxon>Metazoa</taxon>
        <taxon>Ecdysozoa</taxon>
        <taxon>Arthropoda</taxon>
        <taxon>Hexapoda</taxon>
        <taxon>Insecta</taxon>
        <taxon>Pterygota</taxon>
        <taxon>Neoptera</taxon>
        <taxon>Endopterygota</taxon>
        <taxon>Lepidoptera</taxon>
        <taxon>Glossata</taxon>
        <taxon>Ditrysia</taxon>
        <taxon>Papilionoidea</taxon>
        <taxon>Pieridae</taxon>
        <taxon>Dismorphiinae</taxon>
        <taxon>Leptidea</taxon>
    </lineage>
</organism>
<protein>
    <submittedName>
        <fullName evidence="2">Uncharacterized protein</fullName>
    </submittedName>
</protein>
<evidence type="ECO:0000256" key="1">
    <source>
        <dbReference type="SAM" id="SignalP"/>
    </source>
</evidence>
<dbReference type="EMBL" id="FZQP02005299">
    <property type="protein sequence ID" value="VVD01319.1"/>
    <property type="molecule type" value="Genomic_DNA"/>
</dbReference>
<reference evidence="2 3" key="1">
    <citation type="submission" date="2017-07" db="EMBL/GenBank/DDBJ databases">
        <authorList>
            <person name="Talla V."/>
            <person name="Backstrom N."/>
        </authorList>
    </citation>
    <scope>NUCLEOTIDE SEQUENCE [LARGE SCALE GENOMIC DNA]</scope>
</reference>
<feature type="signal peptide" evidence="1">
    <location>
        <begin position="1"/>
        <end position="16"/>
    </location>
</feature>
<gene>
    <name evidence="2" type="ORF">LSINAPIS_LOCUS11771</name>
</gene>
<evidence type="ECO:0000313" key="3">
    <source>
        <dbReference type="Proteomes" id="UP000324832"/>
    </source>
</evidence>
<dbReference type="Proteomes" id="UP000324832">
    <property type="component" value="Unassembled WGS sequence"/>
</dbReference>
<proteinExistence type="predicted"/>